<proteinExistence type="predicted"/>
<dbReference type="PANTHER" id="PTHR31118:SF12">
    <property type="entry name" value="CYCLASE-LIKE PROTEIN 2"/>
    <property type="match status" value="1"/>
</dbReference>
<dbReference type="GO" id="GO:0019441">
    <property type="term" value="P:L-tryptophan catabolic process to kynurenine"/>
    <property type="evidence" value="ECO:0007669"/>
    <property type="project" value="InterPro"/>
</dbReference>
<dbReference type="EMBL" id="JAFGIX010000037">
    <property type="protein sequence ID" value="MBN1573060.1"/>
    <property type="molecule type" value="Genomic_DNA"/>
</dbReference>
<accession>A0A9D8KFH1</accession>
<organism evidence="1 2">
    <name type="scientific">Candidatus Zymogenus saltonus</name>
    <dbReference type="NCBI Taxonomy" id="2844893"/>
    <lineage>
        <taxon>Bacteria</taxon>
        <taxon>Deltaproteobacteria</taxon>
        <taxon>Candidatus Zymogenia</taxon>
        <taxon>Candidatus Zymogeniales</taxon>
        <taxon>Candidatus Zymogenaceae</taxon>
        <taxon>Candidatus Zymogenus</taxon>
    </lineage>
</organism>
<name>A0A9D8KFH1_9DELT</name>
<dbReference type="InterPro" id="IPR037175">
    <property type="entry name" value="KFase_sf"/>
</dbReference>
<dbReference type="Pfam" id="PF04199">
    <property type="entry name" value="Cyclase"/>
    <property type="match status" value="1"/>
</dbReference>
<gene>
    <name evidence="1" type="ORF">JW984_07690</name>
</gene>
<sequence length="266" mass="28874">MWIRALKRFTPIFSIAFTALFLTGGRSLAVDLSKYEVVDLTHPLSDGVVYFPGDSPVSIAMKKGQGEAAPYLYDITMSDRSGTHVVVPSRWGAEYSTADRVEPGYLAGNAVVINVEGAVEKDSDYSLDSGHIMRWEDYNGPVPNGSIVLIETGWDRQWGDETIYFNFDKGKKMHFPGVSVDAVKYLTEKRGVRVIGIDAPGLDPGFKKDPEASRLMAEIGGIVLLNLRDLRRLPPTGSAVFIGLLPLGTGGGSPARVLGLIPKGME</sequence>
<dbReference type="PANTHER" id="PTHR31118">
    <property type="entry name" value="CYCLASE-LIKE PROTEIN 2"/>
    <property type="match status" value="1"/>
</dbReference>
<dbReference type="GO" id="GO:0004061">
    <property type="term" value="F:arylformamidase activity"/>
    <property type="evidence" value="ECO:0007669"/>
    <property type="project" value="InterPro"/>
</dbReference>
<dbReference type="Proteomes" id="UP000809273">
    <property type="component" value="Unassembled WGS sequence"/>
</dbReference>
<dbReference type="InterPro" id="IPR007325">
    <property type="entry name" value="KFase/CYL"/>
</dbReference>
<protein>
    <submittedName>
        <fullName evidence="1">Cyclase family protein</fullName>
    </submittedName>
</protein>
<reference evidence="1" key="2">
    <citation type="submission" date="2021-01" db="EMBL/GenBank/DDBJ databases">
        <authorList>
            <person name="Hahn C.R."/>
            <person name="Youssef N.H."/>
            <person name="Elshahed M."/>
        </authorList>
    </citation>
    <scope>NUCLEOTIDE SEQUENCE</scope>
    <source>
        <strain evidence="1">Zod_Metabat.24</strain>
    </source>
</reference>
<dbReference type="AlphaFoldDB" id="A0A9D8KFH1"/>
<dbReference type="Gene3D" id="3.50.30.50">
    <property type="entry name" value="Putative cyclase"/>
    <property type="match status" value="1"/>
</dbReference>
<reference evidence="1" key="1">
    <citation type="journal article" date="2021" name="Environ. Microbiol.">
        <title>Genomic characterization of three novel Desulfobacterota classes expand the metabolic and phylogenetic diversity of the phylum.</title>
        <authorList>
            <person name="Murphy C.L."/>
            <person name="Biggerstaff J."/>
            <person name="Eichhorn A."/>
            <person name="Ewing E."/>
            <person name="Shahan R."/>
            <person name="Soriano D."/>
            <person name="Stewart S."/>
            <person name="VanMol K."/>
            <person name="Walker R."/>
            <person name="Walters P."/>
            <person name="Elshahed M.S."/>
            <person name="Youssef N.H."/>
        </authorList>
    </citation>
    <scope>NUCLEOTIDE SEQUENCE</scope>
    <source>
        <strain evidence="1">Zod_Metabat.24</strain>
    </source>
</reference>
<dbReference type="SUPFAM" id="SSF102198">
    <property type="entry name" value="Putative cyclase"/>
    <property type="match status" value="1"/>
</dbReference>
<comment type="caution">
    <text evidence="1">The sequence shown here is derived from an EMBL/GenBank/DDBJ whole genome shotgun (WGS) entry which is preliminary data.</text>
</comment>
<evidence type="ECO:0000313" key="1">
    <source>
        <dbReference type="EMBL" id="MBN1573060.1"/>
    </source>
</evidence>
<evidence type="ECO:0000313" key="2">
    <source>
        <dbReference type="Proteomes" id="UP000809273"/>
    </source>
</evidence>